<evidence type="ECO:0000313" key="2">
    <source>
        <dbReference type="EMBL" id="WQF78178.1"/>
    </source>
</evidence>
<protein>
    <submittedName>
        <fullName evidence="2">Uncharacterized protein</fullName>
    </submittedName>
</protein>
<evidence type="ECO:0000313" key="3">
    <source>
        <dbReference type="Proteomes" id="UP001322277"/>
    </source>
</evidence>
<accession>A0AAX4I5D1</accession>
<gene>
    <name evidence="2" type="ORF">CDEST_03192</name>
</gene>
<dbReference type="GeneID" id="87939695"/>
<dbReference type="EMBL" id="CP137306">
    <property type="protein sequence ID" value="WQF78178.1"/>
    <property type="molecule type" value="Genomic_DNA"/>
</dbReference>
<dbReference type="KEGG" id="cdet:87939695"/>
<name>A0AAX4I5D1_9PEZI</name>
<reference evidence="3" key="1">
    <citation type="journal article" date="2023" name="bioRxiv">
        <title>Complete genome of the Medicago anthracnose fungus, Colletotrichum destructivum, reveals a mini-chromosome-like region within a core chromosome.</title>
        <authorList>
            <person name="Lapalu N."/>
            <person name="Simon A."/>
            <person name="Lu A."/>
            <person name="Plaumann P.-L."/>
            <person name="Amselem J."/>
            <person name="Pigne S."/>
            <person name="Auger A."/>
            <person name="Koch C."/>
            <person name="Dallery J.-F."/>
            <person name="O'Connell R.J."/>
        </authorList>
    </citation>
    <scope>NUCLEOTIDE SEQUENCE [LARGE SCALE GENOMIC DNA]</scope>
    <source>
        <strain evidence="3">CBS 520.97</strain>
    </source>
</reference>
<sequence length="100" mass="10919">MRSKPLPSEKHADPFPKPSCRGASRGQSPDSLQPCPRCCADQTSPGYNLDIGQHASRSLTHSLPRSPGFSPLPCSTRPVRRGGTDGRKHTHTHTHTRVSR</sequence>
<proteinExistence type="predicted"/>
<feature type="region of interest" description="Disordered" evidence="1">
    <location>
        <begin position="1"/>
        <end position="100"/>
    </location>
</feature>
<dbReference type="AlphaFoldDB" id="A0AAX4I5D1"/>
<dbReference type="RefSeq" id="XP_062775402.1">
    <property type="nucleotide sequence ID" value="XM_062919351.1"/>
</dbReference>
<keyword evidence="3" id="KW-1185">Reference proteome</keyword>
<evidence type="ECO:0000256" key="1">
    <source>
        <dbReference type="SAM" id="MobiDB-lite"/>
    </source>
</evidence>
<dbReference type="Proteomes" id="UP001322277">
    <property type="component" value="Chromosome 2"/>
</dbReference>
<organism evidence="2 3">
    <name type="scientific">Colletotrichum destructivum</name>
    <dbReference type="NCBI Taxonomy" id="34406"/>
    <lineage>
        <taxon>Eukaryota</taxon>
        <taxon>Fungi</taxon>
        <taxon>Dikarya</taxon>
        <taxon>Ascomycota</taxon>
        <taxon>Pezizomycotina</taxon>
        <taxon>Sordariomycetes</taxon>
        <taxon>Hypocreomycetidae</taxon>
        <taxon>Glomerellales</taxon>
        <taxon>Glomerellaceae</taxon>
        <taxon>Colletotrichum</taxon>
        <taxon>Colletotrichum destructivum species complex</taxon>
    </lineage>
</organism>
<feature type="compositionally biased region" description="Basic residues" evidence="1">
    <location>
        <begin position="88"/>
        <end position="100"/>
    </location>
</feature>